<dbReference type="InterPro" id="IPR006202">
    <property type="entry name" value="Neur_chan_lig-bd"/>
</dbReference>
<dbReference type="Gene3D" id="2.70.170.10">
    <property type="entry name" value="Neurotransmitter-gated ion-channel ligand-binding domain"/>
    <property type="match status" value="1"/>
</dbReference>
<organism evidence="2">
    <name type="scientific">Cyprideis torosa</name>
    <dbReference type="NCBI Taxonomy" id="163714"/>
    <lineage>
        <taxon>Eukaryota</taxon>
        <taxon>Metazoa</taxon>
        <taxon>Ecdysozoa</taxon>
        <taxon>Arthropoda</taxon>
        <taxon>Crustacea</taxon>
        <taxon>Oligostraca</taxon>
        <taxon>Ostracoda</taxon>
        <taxon>Podocopa</taxon>
        <taxon>Podocopida</taxon>
        <taxon>Cytherocopina</taxon>
        <taxon>Cytheroidea</taxon>
        <taxon>Cytherideidae</taxon>
        <taxon>Cyprideis</taxon>
    </lineage>
</organism>
<feature type="non-terminal residue" evidence="2">
    <location>
        <position position="267"/>
    </location>
</feature>
<dbReference type="GO" id="GO:0005230">
    <property type="term" value="F:extracellular ligand-gated monoatomic ion channel activity"/>
    <property type="evidence" value="ECO:0007669"/>
    <property type="project" value="InterPro"/>
</dbReference>
<proteinExistence type="predicted"/>
<feature type="domain" description="Neurotransmitter-gated ion-channel ligand-binding" evidence="1">
    <location>
        <begin position="118"/>
        <end position="245"/>
    </location>
</feature>
<dbReference type="GO" id="GO:0004888">
    <property type="term" value="F:transmembrane signaling receptor activity"/>
    <property type="evidence" value="ECO:0007669"/>
    <property type="project" value="InterPro"/>
</dbReference>
<dbReference type="PANTHER" id="PTHR18945">
    <property type="entry name" value="NEUROTRANSMITTER GATED ION CHANNEL"/>
    <property type="match status" value="1"/>
</dbReference>
<dbReference type="OrthoDB" id="442503at2759"/>
<dbReference type="SUPFAM" id="SSF63712">
    <property type="entry name" value="Nicotinic receptor ligand binding domain-like"/>
    <property type="match status" value="1"/>
</dbReference>
<dbReference type="GO" id="GO:0016020">
    <property type="term" value="C:membrane"/>
    <property type="evidence" value="ECO:0007669"/>
    <property type="project" value="InterPro"/>
</dbReference>
<dbReference type="InterPro" id="IPR006201">
    <property type="entry name" value="Neur_channel"/>
</dbReference>
<dbReference type="AlphaFoldDB" id="A0A7R8ZLW3"/>
<evidence type="ECO:0000259" key="1">
    <source>
        <dbReference type="Pfam" id="PF02931"/>
    </source>
</evidence>
<gene>
    <name evidence="2" type="ORF">CTOB1V02_LOCUS2106</name>
</gene>
<reference evidence="2" key="1">
    <citation type="submission" date="2020-11" db="EMBL/GenBank/DDBJ databases">
        <authorList>
            <person name="Tran Van P."/>
        </authorList>
    </citation>
    <scope>NUCLEOTIDE SEQUENCE</scope>
</reference>
<protein>
    <recommendedName>
        <fullName evidence="1">Neurotransmitter-gated ion-channel ligand-binding domain-containing protein</fullName>
    </recommendedName>
</protein>
<name>A0A7R8ZLW3_9CRUS</name>
<accession>A0A7R8ZLW3</accession>
<sequence>MCPGIKSPLPIRTSYAPEVGKARWSASEKNGYEPVGRLLRFKVSTTAQLLSQATHDAKTYSWCHQELTLNFVRGNGVTAIKTMERMKPPVEHLEVLLLSVIFLFLRPAGAKLNLREQEKKILDTILGKGIYDNRIRPSGENGTVNSQTVVFVNIYLRSISTIDDVQMEYSVQLTFREQWTDERLRYNDMNGRIKYLTLTDVRKIWMPDLFFQNEKEGHFHNILLPNVYLRITNMGGVLYSIRRTAMEITSCAAAAPLSFAFLKSSFR</sequence>
<dbReference type="EMBL" id="OB660314">
    <property type="protein sequence ID" value="CAD7224136.1"/>
    <property type="molecule type" value="Genomic_DNA"/>
</dbReference>
<evidence type="ECO:0000313" key="2">
    <source>
        <dbReference type="EMBL" id="CAD7224136.1"/>
    </source>
</evidence>
<dbReference type="Pfam" id="PF02931">
    <property type="entry name" value="Neur_chan_LBD"/>
    <property type="match status" value="1"/>
</dbReference>
<dbReference type="InterPro" id="IPR036734">
    <property type="entry name" value="Neur_chan_lig-bd_sf"/>
</dbReference>